<feature type="transmembrane region" description="Helical" evidence="1">
    <location>
        <begin position="44"/>
        <end position="65"/>
    </location>
</feature>
<name>A0ABT5GCD3_9MICO</name>
<protein>
    <submittedName>
        <fullName evidence="3">Endonuclease/exonuclease/phosphatase family protein</fullName>
    </submittedName>
</protein>
<dbReference type="EMBL" id="JAPFQL010000002">
    <property type="protein sequence ID" value="MDC5695808.1"/>
    <property type="molecule type" value="Genomic_DNA"/>
</dbReference>
<dbReference type="InterPro" id="IPR036691">
    <property type="entry name" value="Endo/exonu/phosph_ase_sf"/>
</dbReference>
<dbReference type="GO" id="GO:0004519">
    <property type="term" value="F:endonuclease activity"/>
    <property type="evidence" value="ECO:0007669"/>
    <property type="project" value="UniProtKB-KW"/>
</dbReference>
<dbReference type="SUPFAM" id="SSF56219">
    <property type="entry name" value="DNase I-like"/>
    <property type="match status" value="1"/>
</dbReference>
<dbReference type="RefSeq" id="WP_272460350.1">
    <property type="nucleotide sequence ID" value="NZ_JAPFQL010000002.1"/>
</dbReference>
<dbReference type="InterPro" id="IPR005135">
    <property type="entry name" value="Endo/exonuclease/phosphatase"/>
</dbReference>
<feature type="domain" description="Endonuclease/exonuclease/phosphatase" evidence="2">
    <location>
        <begin position="108"/>
        <end position="319"/>
    </location>
</feature>
<keyword evidence="3" id="KW-0378">Hydrolase</keyword>
<sequence>MIRIGRGGRGTSRRTSWRDVAIGLALVLLGVVGAARWFDSTAQPVVILQTAGPFVAIGLLLLLVLTLLLRRWWMLAPVTVAVAVAAWISLPGWFARTAPDAKTDLTVMSVNLSFGMADADQVADAVRARSVDVIVATEITPDALASLEEAGLGRWFIEQVGETRPESYTGTMVFSRFPVTETTGDDPVDAHTPSLQPEVVVDVNGTPVRVKAVHVPAPLAGDTEQWRAALRALGTWRDRQDVDEAFVLAGDFNASQGHPAFRSVAAGLDDAHEVAGLGWVRTWPVVGHRMPPYVQLDHLLSRRLTVVEAGQTAVHGTDHAIVWAAYALPS</sequence>
<keyword evidence="4" id="KW-1185">Reference proteome</keyword>
<evidence type="ECO:0000313" key="4">
    <source>
        <dbReference type="Proteomes" id="UP001150259"/>
    </source>
</evidence>
<accession>A0ABT5GCD3</accession>
<dbReference type="Proteomes" id="UP001150259">
    <property type="component" value="Unassembled WGS sequence"/>
</dbReference>
<keyword evidence="1" id="KW-0812">Transmembrane</keyword>
<keyword evidence="1" id="KW-1133">Transmembrane helix</keyword>
<comment type="caution">
    <text evidence="3">The sequence shown here is derived from an EMBL/GenBank/DDBJ whole genome shotgun (WGS) entry which is preliminary data.</text>
</comment>
<evidence type="ECO:0000259" key="2">
    <source>
        <dbReference type="Pfam" id="PF03372"/>
    </source>
</evidence>
<feature type="transmembrane region" description="Helical" evidence="1">
    <location>
        <begin position="72"/>
        <end position="94"/>
    </location>
</feature>
<proteinExistence type="predicted"/>
<gene>
    <name evidence="3" type="ORF">OO014_00950</name>
</gene>
<reference evidence="3 4" key="1">
    <citation type="submission" date="2022-11" db="EMBL/GenBank/DDBJ databases">
        <title>Anaerobic phenanthrene biodegradation by a DNRA strain PheN6.</title>
        <authorList>
            <person name="Zhang Z."/>
        </authorList>
    </citation>
    <scope>NUCLEOTIDE SEQUENCE [LARGE SCALE GENOMIC DNA]</scope>
    <source>
        <strain evidence="3 4">PheN6</strain>
    </source>
</reference>
<keyword evidence="1" id="KW-0472">Membrane</keyword>
<evidence type="ECO:0000313" key="3">
    <source>
        <dbReference type="EMBL" id="MDC5695808.1"/>
    </source>
</evidence>
<dbReference type="Pfam" id="PF03372">
    <property type="entry name" value="Exo_endo_phos"/>
    <property type="match status" value="1"/>
</dbReference>
<organism evidence="3 4">
    <name type="scientific">Intrasporangium calvum</name>
    <dbReference type="NCBI Taxonomy" id="53358"/>
    <lineage>
        <taxon>Bacteria</taxon>
        <taxon>Bacillati</taxon>
        <taxon>Actinomycetota</taxon>
        <taxon>Actinomycetes</taxon>
        <taxon>Micrococcales</taxon>
        <taxon>Intrasporangiaceae</taxon>
        <taxon>Intrasporangium</taxon>
    </lineage>
</organism>
<keyword evidence="3" id="KW-0540">Nuclease</keyword>
<dbReference type="Gene3D" id="3.60.10.10">
    <property type="entry name" value="Endonuclease/exonuclease/phosphatase"/>
    <property type="match status" value="1"/>
</dbReference>
<keyword evidence="3" id="KW-0255">Endonuclease</keyword>
<evidence type="ECO:0000256" key="1">
    <source>
        <dbReference type="SAM" id="Phobius"/>
    </source>
</evidence>
<feature type="transmembrane region" description="Helical" evidence="1">
    <location>
        <begin position="20"/>
        <end position="38"/>
    </location>
</feature>